<evidence type="ECO:0000256" key="6">
    <source>
        <dbReference type="SAM" id="Phobius"/>
    </source>
</evidence>
<feature type="transmembrane region" description="Helical" evidence="6">
    <location>
        <begin position="236"/>
        <end position="256"/>
    </location>
</feature>
<evidence type="ECO:0000313" key="9">
    <source>
        <dbReference type="Proteomes" id="UP000635142"/>
    </source>
</evidence>
<evidence type="ECO:0000313" key="8">
    <source>
        <dbReference type="EMBL" id="MBD3665973.1"/>
    </source>
</evidence>
<dbReference type="EMBL" id="JACTAG010000003">
    <property type="protein sequence ID" value="MBD3665973.1"/>
    <property type="molecule type" value="Genomic_DNA"/>
</dbReference>
<keyword evidence="5 6" id="KW-0472">Membrane</keyword>
<evidence type="ECO:0000256" key="4">
    <source>
        <dbReference type="ARBA" id="ARBA00022989"/>
    </source>
</evidence>
<feature type="transmembrane region" description="Helical" evidence="6">
    <location>
        <begin position="200"/>
        <end position="224"/>
    </location>
</feature>
<sequence length="287" mass="30936">MSPNMIGALLMIASMACFTLNDTFMKLTAGAIPLFQLLFLRGALTTSLIVALKGRLGQMHFDISRRDWVLIGLRAGAEVLTAYFFMTALFHMPLANVTAILQALPLTITLASALILREAVGWQRMAAIAIGFIGVLMIVKPGADGFTIWSIYALIAVVLVTTRDLITRRLSPSVPSMTVTLVTAVGGMVTYGLASLSTDWVAVTSVQMLLIAGSAIFILGGYFFSVQVMRVADVSFTAPFRYTGLVWALIIGWFVFDHWPGALTMAGAGVVVATGLFTLYRERKLAG</sequence>
<feature type="transmembrane region" description="Helical" evidence="6">
    <location>
        <begin position="145"/>
        <end position="162"/>
    </location>
</feature>
<comment type="similarity">
    <text evidence="2">Belongs to the drug/metabolite transporter (DMT) superfamily. 10 TMS drug/metabolite exporter (DME) (TC 2.A.7.3) family.</text>
</comment>
<comment type="caution">
    <text evidence="8">The sequence shown here is derived from an EMBL/GenBank/DDBJ whole genome shotgun (WGS) entry which is preliminary data.</text>
</comment>
<evidence type="ECO:0000256" key="1">
    <source>
        <dbReference type="ARBA" id="ARBA00004141"/>
    </source>
</evidence>
<comment type="subcellular location">
    <subcellularLocation>
        <location evidence="1">Membrane</location>
        <topology evidence="1">Multi-pass membrane protein</topology>
    </subcellularLocation>
</comment>
<keyword evidence="4 6" id="KW-1133">Transmembrane helix</keyword>
<protein>
    <submittedName>
        <fullName evidence="8">DMT family transporter</fullName>
    </submittedName>
</protein>
<organism evidence="8 9">
    <name type="scientific">Sulfitobacter aestuariivivens</name>
    <dbReference type="NCBI Taxonomy" id="2766981"/>
    <lineage>
        <taxon>Bacteria</taxon>
        <taxon>Pseudomonadati</taxon>
        <taxon>Pseudomonadota</taxon>
        <taxon>Alphaproteobacteria</taxon>
        <taxon>Rhodobacterales</taxon>
        <taxon>Roseobacteraceae</taxon>
        <taxon>Sulfitobacter</taxon>
    </lineage>
</organism>
<dbReference type="Proteomes" id="UP000635142">
    <property type="component" value="Unassembled WGS sequence"/>
</dbReference>
<feature type="transmembrane region" description="Helical" evidence="6">
    <location>
        <begin position="262"/>
        <end position="280"/>
    </location>
</feature>
<dbReference type="PANTHER" id="PTHR22911:SF6">
    <property type="entry name" value="SOLUTE CARRIER FAMILY 35 MEMBER G1"/>
    <property type="match status" value="1"/>
</dbReference>
<feature type="domain" description="EamA" evidence="7">
    <location>
        <begin position="5"/>
        <end position="139"/>
    </location>
</feature>
<dbReference type="AlphaFoldDB" id="A0A927D6C7"/>
<keyword evidence="3 6" id="KW-0812">Transmembrane</keyword>
<gene>
    <name evidence="8" type="ORF">H9Q16_18705</name>
</gene>
<feature type="transmembrane region" description="Helical" evidence="6">
    <location>
        <begin position="68"/>
        <end position="91"/>
    </location>
</feature>
<proteinExistence type="inferred from homology"/>
<dbReference type="GO" id="GO:0016020">
    <property type="term" value="C:membrane"/>
    <property type="evidence" value="ECO:0007669"/>
    <property type="project" value="UniProtKB-SubCell"/>
</dbReference>
<evidence type="ECO:0000259" key="7">
    <source>
        <dbReference type="Pfam" id="PF00892"/>
    </source>
</evidence>
<evidence type="ECO:0000256" key="5">
    <source>
        <dbReference type="ARBA" id="ARBA00023136"/>
    </source>
</evidence>
<keyword evidence="9" id="KW-1185">Reference proteome</keyword>
<evidence type="ECO:0000256" key="3">
    <source>
        <dbReference type="ARBA" id="ARBA00022692"/>
    </source>
</evidence>
<dbReference type="RefSeq" id="WP_191077000.1">
    <property type="nucleotide sequence ID" value="NZ_JACTAG010000003.1"/>
</dbReference>
<dbReference type="Pfam" id="PF00892">
    <property type="entry name" value="EamA"/>
    <property type="match status" value="1"/>
</dbReference>
<dbReference type="InterPro" id="IPR000620">
    <property type="entry name" value="EamA_dom"/>
</dbReference>
<feature type="transmembrane region" description="Helical" evidence="6">
    <location>
        <begin position="97"/>
        <end position="115"/>
    </location>
</feature>
<reference evidence="8" key="1">
    <citation type="submission" date="2020-08" db="EMBL/GenBank/DDBJ databases">
        <title>Sulfitobacter aestuariivivens sp. nov., isolated from a tidal flat.</title>
        <authorList>
            <person name="Park S."/>
            <person name="Yoon J.-H."/>
        </authorList>
    </citation>
    <scope>NUCLEOTIDE SEQUENCE</scope>
    <source>
        <strain evidence="8">TSTF-M16</strain>
    </source>
</reference>
<feature type="transmembrane region" description="Helical" evidence="6">
    <location>
        <begin position="174"/>
        <end position="194"/>
    </location>
</feature>
<feature type="transmembrane region" description="Helical" evidence="6">
    <location>
        <begin position="35"/>
        <end position="56"/>
    </location>
</feature>
<dbReference type="SUPFAM" id="SSF103481">
    <property type="entry name" value="Multidrug resistance efflux transporter EmrE"/>
    <property type="match status" value="2"/>
</dbReference>
<accession>A0A927D6C7</accession>
<dbReference type="PANTHER" id="PTHR22911">
    <property type="entry name" value="ACYL-MALONYL CONDENSING ENZYME-RELATED"/>
    <property type="match status" value="1"/>
</dbReference>
<name>A0A927D6C7_9RHOB</name>
<feature type="transmembrane region" description="Helical" evidence="6">
    <location>
        <begin position="122"/>
        <end position="139"/>
    </location>
</feature>
<dbReference type="InterPro" id="IPR037185">
    <property type="entry name" value="EmrE-like"/>
</dbReference>
<evidence type="ECO:0000256" key="2">
    <source>
        <dbReference type="ARBA" id="ARBA00009853"/>
    </source>
</evidence>